<evidence type="ECO:0000313" key="3">
    <source>
        <dbReference type="Proteomes" id="UP000007798"/>
    </source>
</evidence>
<sequence length="177" mass="19937">MASYCALALAGLLHFVIGVTIFITPGTKSCSPAPVLASWISIGGILMIIGNLNLNYPWYTRLPHGLQVIVEVGILLGLLEFYSLVIWCKLERLLYLILRHILLTLGMSESAYLTYEYGMLAVATTLMALALCFVVKLATSTSFFVESERDPMIYLNMELYEEVVSRKKQRMRRVLLH</sequence>
<dbReference type="Pfam" id="PF16089">
    <property type="entry name" value="DUF4818"/>
    <property type="match status" value="1"/>
</dbReference>
<name>A0A0Q9WTT8_DROWI</name>
<dbReference type="AlphaFoldDB" id="A0A0Q9WTT8"/>
<keyword evidence="1" id="KW-0472">Membrane</keyword>
<evidence type="ECO:0000256" key="1">
    <source>
        <dbReference type="SAM" id="Phobius"/>
    </source>
</evidence>
<keyword evidence="3" id="KW-1185">Reference proteome</keyword>
<feature type="transmembrane region" description="Helical" evidence="1">
    <location>
        <begin position="6"/>
        <end position="23"/>
    </location>
</feature>
<dbReference type="InParanoid" id="A0A0Q9WTT8"/>
<reference evidence="2 3" key="1">
    <citation type="journal article" date="2007" name="Nature">
        <title>Evolution of genes and genomes on the Drosophila phylogeny.</title>
        <authorList>
            <consortium name="Drosophila 12 Genomes Consortium"/>
            <person name="Clark A.G."/>
            <person name="Eisen M.B."/>
            <person name="Smith D.R."/>
            <person name="Bergman C.M."/>
            <person name="Oliver B."/>
            <person name="Markow T.A."/>
            <person name="Kaufman T.C."/>
            <person name="Kellis M."/>
            <person name="Gelbart W."/>
            <person name="Iyer V.N."/>
            <person name="Pollard D.A."/>
            <person name="Sackton T.B."/>
            <person name="Larracuente A.M."/>
            <person name="Singh N.D."/>
            <person name="Abad J.P."/>
            <person name="Abt D.N."/>
            <person name="Adryan B."/>
            <person name="Aguade M."/>
            <person name="Akashi H."/>
            <person name="Anderson W.W."/>
            <person name="Aquadro C.F."/>
            <person name="Ardell D.H."/>
            <person name="Arguello R."/>
            <person name="Artieri C.G."/>
            <person name="Barbash D.A."/>
            <person name="Barker D."/>
            <person name="Barsanti P."/>
            <person name="Batterham P."/>
            <person name="Batzoglou S."/>
            <person name="Begun D."/>
            <person name="Bhutkar A."/>
            <person name="Blanco E."/>
            <person name="Bosak S.A."/>
            <person name="Bradley R.K."/>
            <person name="Brand A.D."/>
            <person name="Brent M.R."/>
            <person name="Brooks A.N."/>
            <person name="Brown R.H."/>
            <person name="Butlin R.K."/>
            <person name="Caggese C."/>
            <person name="Calvi B.R."/>
            <person name="Bernardo de Carvalho A."/>
            <person name="Caspi A."/>
            <person name="Castrezana S."/>
            <person name="Celniker S.E."/>
            <person name="Chang J.L."/>
            <person name="Chapple C."/>
            <person name="Chatterji S."/>
            <person name="Chinwalla A."/>
            <person name="Civetta A."/>
            <person name="Clifton S.W."/>
            <person name="Comeron J.M."/>
            <person name="Costello J.C."/>
            <person name="Coyne J.A."/>
            <person name="Daub J."/>
            <person name="David R.G."/>
            <person name="Delcher A.L."/>
            <person name="Delehaunty K."/>
            <person name="Do C.B."/>
            <person name="Ebling H."/>
            <person name="Edwards K."/>
            <person name="Eickbush T."/>
            <person name="Evans J.D."/>
            <person name="Filipski A."/>
            <person name="Findeiss S."/>
            <person name="Freyhult E."/>
            <person name="Fulton L."/>
            <person name="Fulton R."/>
            <person name="Garcia A.C."/>
            <person name="Gardiner A."/>
            <person name="Garfield D.A."/>
            <person name="Garvin B.E."/>
            <person name="Gibson G."/>
            <person name="Gilbert D."/>
            <person name="Gnerre S."/>
            <person name="Godfrey J."/>
            <person name="Good R."/>
            <person name="Gotea V."/>
            <person name="Gravely B."/>
            <person name="Greenberg A.J."/>
            <person name="Griffiths-Jones S."/>
            <person name="Gross S."/>
            <person name="Guigo R."/>
            <person name="Gustafson E.A."/>
            <person name="Haerty W."/>
            <person name="Hahn M.W."/>
            <person name="Halligan D.L."/>
            <person name="Halpern A.L."/>
            <person name="Halter G.M."/>
            <person name="Han M.V."/>
            <person name="Heger A."/>
            <person name="Hillier L."/>
            <person name="Hinrichs A.S."/>
            <person name="Holmes I."/>
            <person name="Hoskins R.A."/>
            <person name="Hubisz M.J."/>
            <person name="Hultmark D."/>
            <person name="Huntley M.A."/>
            <person name="Jaffe D.B."/>
            <person name="Jagadeeshan S."/>
            <person name="Jeck W.R."/>
            <person name="Johnson J."/>
            <person name="Jones C.D."/>
            <person name="Jordan W.C."/>
            <person name="Karpen G.H."/>
            <person name="Kataoka E."/>
            <person name="Keightley P.D."/>
            <person name="Kheradpour P."/>
            <person name="Kirkness E.F."/>
            <person name="Koerich L.B."/>
            <person name="Kristiansen K."/>
            <person name="Kudrna D."/>
            <person name="Kulathinal R.J."/>
            <person name="Kumar S."/>
            <person name="Kwok R."/>
            <person name="Lander E."/>
            <person name="Langley C.H."/>
            <person name="Lapoint R."/>
            <person name="Lazzaro B.P."/>
            <person name="Lee S.J."/>
            <person name="Levesque L."/>
            <person name="Li R."/>
            <person name="Lin C.F."/>
            <person name="Lin M.F."/>
            <person name="Lindblad-Toh K."/>
            <person name="Llopart A."/>
            <person name="Long M."/>
            <person name="Low L."/>
            <person name="Lozovsky E."/>
            <person name="Lu J."/>
            <person name="Luo M."/>
            <person name="Machado C.A."/>
            <person name="Makalowski W."/>
            <person name="Marzo M."/>
            <person name="Matsuda M."/>
            <person name="Matzkin L."/>
            <person name="McAllister B."/>
            <person name="McBride C.S."/>
            <person name="McKernan B."/>
            <person name="McKernan K."/>
            <person name="Mendez-Lago M."/>
            <person name="Minx P."/>
            <person name="Mollenhauer M.U."/>
            <person name="Montooth K."/>
            <person name="Mount S.M."/>
            <person name="Mu X."/>
            <person name="Myers E."/>
            <person name="Negre B."/>
            <person name="Newfeld S."/>
            <person name="Nielsen R."/>
            <person name="Noor M.A."/>
            <person name="O'Grady P."/>
            <person name="Pachter L."/>
            <person name="Papaceit M."/>
            <person name="Parisi M.J."/>
            <person name="Parisi M."/>
            <person name="Parts L."/>
            <person name="Pedersen J.S."/>
            <person name="Pesole G."/>
            <person name="Phillippy A.M."/>
            <person name="Ponting C.P."/>
            <person name="Pop M."/>
            <person name="Porcelli D."/>
            <person name="Powell J.R."/>
            <person name="Prohaska S."/>
            <person name="Pruitt K."/>
            <person name="Puig M."/>
            <person name="Quesneville H."/>
            <person name="Ram K.R."/>
            <person name="Rand D."/>
            <person name="Rasmussen M.D."/>
            <person name="Reed L.K."/>
            <person name="Reenan R."/>
            <person name="Reily A."/>
            <person name="Remington K.A."/>
            <person name="Rieger T.T."/>
            <person name="Ritchie M.G."/>
            <person name="Robin C."/>
            <person name="Rogers Y.H."/>
            <person name="Rohde C."/>
            <person name="Rozas J."/>
            <person name="Rubenfield M.J."/>
            <person name="Ruiz A."/>
            <person name="Russo S."/>
            <person name="Salzberg S.L."/>
            <person name="Sanchez-Gracia A."/>
            <person name="Saranga D.J."/>
            <person name="Sato H."/>
            <person name="Schaeffer S.W."/>
            <person name="Schatz M.C."/>
            <person name="Schlenke T."/>
            <person name="Schwartz R."/>
            <person name="Segarra C."/>
            <person name="Singh R.S."/>
            <person name="Sirot L."/>
            <person name="Sirota M."/>
            <person name="Sisneros N.B."/>
            <person name="Smith C.D."/>
            <person name="Smith T.F."/>
            <person name="Spieth J."/>
            <person name="Stage D.E."/>
            <person name="Stark A."/>
            <person name="Stephan W."/>
            <person name="Strausberg R.L."/>
            <person name="Strempel S."/>
            <person name="Sturgill D."/>
            <person name="Sutton G."/>
            <person name="Sutton G.G."/>
            <person name="Tao W."/>
            <person name="Teichmann S."/>
            <person name="Tobari Y.N."/>
            <person name="Tomimura Y."/>
            <person name="Tsolas J.M."/>
            <person name="Valente V.L."/>
            <person name="Venter E."/>
            <person name="Venter J.C."/>
            <person name="Vicario S."/>
            <person name="Vieira F.G."/>
            <person name="Vilella A.J."/>
            <person name="Villasante A."/>
            <person name="Walenz B."/>
            <person name="Wang J."/>
            <person name="Wasserman M."/>
            <person name="Watts T."/>
            <person name="Wilson D."/>
            <person name="Wilson R.K."/>
            <person name="Wing R.A."/>
            <person name="Wolfner M.F."/>
            <person name="Wong A."/>
            <person name="Wong G.K."/>
            <person name="Wu C.I."/>
            <person name="Wu G."/>
            <person name="Yamamoto D."/>
            <person name="Yang H.P."/>
            <person name="Yang S.P."/>
            <person name="Yorke J.A."/>
            <person name="Yoshida K."/>
            <person name="Zdobnov E."/>
            <person name="Zhang P."/>
            <person name="Zhang Y."/>
            <person name="Zimin A.V."/>
            <person name="Baldwin J."/>
            <person name="Abdouelleil A."/>
            <person name="Abdulkadir J."/>
            <person name="Abebe A."/>
            <person name="Abera B."/>
            <person name="Abreu J."/>
            <person name="Acer S.C."/>
            <person name="Aftuck L."/>
            <person name="Alexander A."/>
            <person name="An P."/>
            <person name="Anderson E."/>
            <person name="Anderson S."/>
            <person name="Arachi H."/>
            <person name="Azer M."/>
            <person name="Bachantsang P."/>
            <person name="Barry A."/>
            <person name="Bayul T."/>
            <person name="Berlin A."/>
            <person name="Bessette D."/>
            <person name="Bloom T."/>
            <person name="Blye J."/>
            <person name="Boguslavskiy L."/>
            <person name="Bonnet C."/>
            <person name="Boukhgalter B."/>
            <person name="Bourzgui I."/>
            <person name="Brown A."/>
            <person name="Cahill P."/>
            <person name="Channer S."/>
            <person name="Cheshatsang Y."/>
            <person name="Chuda L."/>
            <person name="Citroen M."/>
            <person name="Collymore A."/>
            <person name="Cooke P."/>
            <person name="Costello M."/>
            <person name="D'Aco K."/>
            <person name="Daza R."/>
            <person name="De Haan G."/>
            <person name="DeGray S."/>
            <person name="DeMaso C."/>
            <person name="Dhargay N."/>
            <person name="Dooley K."/>
            <person name="Dooley E."/>
            <person name="Doricent M."/>
            <person name="Dorje P."/>
            <person name="Dorjee K."/>
            <person name="Dupes A."/>
            <person name="Elong R."/>
            <person name="Falk J."/>
            <person name="Farina A."/>
            <person name="Faro S."/>
            <person name="Ferguson D."/>
            <person name="Fisher S."/>
            <person name="Foley C.D."/>
            <person name="Franke A."/>
            <person name="Friedrich D."/>
            <person name="Gadbois L."/>
            <person name="Gearin G."/>
            <person name="Gearin C.R."/>
            <person name="Giannoukos G."/>
            <person name="Goode T."/>
            <person name="Graham J."/>
            <person name="Grandbois E."/>
            <person name="Grewal S."/>
            <person name="Gyaltsen K."/>
            <person name="Hafez N."/>
            <person name="Hagos B."/>
            <person name="Hall J."/>
            <person name="Henson C."/>
            <person name="Hollinger A."/>
            <person name="Honan T."/>
            <person name="Huard M.D."/>
            <person name="Hughes L."/>
            <person name="Hurhula B."/>
            <person name="Husby M.E."/>
            <person name="Kamat A."/>
            <person name="Kanga B."/>
            <person name="Kashin S."/>
            <person name="Khazanovich D."/>
            <person name="Kisner P."/>
            <person name="Lance K."/>
            <person name="Lara M."/>
            <person name="Lee W."/>
            <person name="Lennon N."/>
            <person name="Letendre F."/>
            <person name="LeVine R."/>
            <person name="Lipovsky A."/>
            <person name="Liu X."/>
            <person name="Liu J."/>
            <person name="Liu S."/>
            <person name="Lokyitsang T."/>
            <person name="Lokyitsang Y."/>
            <person name="Lubonja R."/>
            <person name="Lui A."/>
            <person name="MacDonald P."/>
            <person name="Magnisalis V."/>
            <person name="Maru K."/>
            <person name="Matthews C."/>
            <person name="McCusker W."/>
            <person name="McDonough S."/>
            <person name="Mehta T."/>
            <person name="Meldrim J."/>
            <person name="Meneus L."/>
            <person name="Mihai O."/>
            <person name="Mihalev A."/>
            <person name="Mihova T."/>
            <person name="Mittelman R."/>
            <person name="Mlenga V."/>
            <person name="Montmayeur A."/>
            <person name="Mulrain L."/>
            <person name="Navidi A."/>
            <person name="Naylor J."/>
            <person name="Negash T."/>
            <person name="Nguyen T."/>
            <person name="Nguyen N."/>
            <person name="Nicol R."/>
            <person name="Norbu C."/>
            <person name="Norbu N."/>
            <person name="Novod N."/>
            <person name="O'Neill B."/>
            <person name="Osman S."/>
            <person name="Markiewicz E."/>
            <person name="Oyono O.L."/>
            <person name="Patti C."/>
            <person name="Phunkhang P."/>
            <person name="Pierre F."/>
            <person name="Priest M."/>
            <person name="Raghuraman S."/>
            <person name="Rege F."/>
            <person name="Reyes R."/>
            <person name="Rise C."/>
            <person name="Rogov P."/>
            <person name="Ross K."/>
            <person name="Ryan E."/>
            <person name="Settipalli S."/>
            <person name="Shea T."/>
            <person name="Sherpa N."/>
            <person name="Shi L."/>
            <person name="Shih D."/>
            <person name="Sparrow T."/>
            <person name="Spaulding J."/>
            <person name="Stalker J."/>
            <person name="Stange-Thomann N."/>
            <person name="Stavropoulos S."/>
            <person name="Stone C."/>
            <person name="Strader C."/>
            <person name="Tesfaye S."/>
            <person name="Thomson T."/>
            <person name="Thoulutsang Y."/>
            <person name="Thoulutsang D."/>
            <person name="Topham K."/>
            <person name="Topping I."/>
            <person name="Tsamla T."/>
            <person name="Vassiliev H."/>
            <person name="Vo A."/>
            <person name="Wangchuk T."/>
            <person name="Wangdi T."/>
            <person name="Weiand M."/>
            <person name="Wilkinson J."/>
            <person name="Wilson A."/>
            <person name="Yadav S."/>
            <person name="Young G."/>
            <person name="Yu Q."/>
            <person name="Zembek L."/>
            <person name="Zhong D."/>
            <person name="Zimmer A."/>
            <person name="Zwirko Z."/>
            <person name="Jaffe D.B."/>
            <person name="Alvarez P."/>
            <person name="Brockman W."/>
            <person name="Butler J."/>
            <person name="Chin C."/>
            <person name="Gnerre S."/>
            <person name="Grabherr M."/>
            <person name="Kleber M."/>
            <person name="Mauceli E."/>
            <person name="MacCallum I."/>
        </authorList>
    </citation>
    <scope>NUCLEOTIDE SEQUENCE [LARGE SCALE GENOMIC DNA]</scope>
    <source>
        <strain evidence="3">Tucson 14030-0811.24</strain>
    </source>
</reference>
<feature type="transmembrane region" description="Helical" evidence="1">
    <location>
        <begin position="119"/>
        <end position="139"/>
    </location>
</feature>
<feature type="transmembrane region" description="Helical" evidence="1">
    <location>
        <begin position="35"/>
        <end position="54"/>
    </location>
</feature>
<accession>A0A0Q9WTT8</accession>
<proteinExistence type="predicted"/>
<keyword evidence="1" id="KW-1133">Transmembrane helix</keyword>
<feature type="transmembrane region" description="Helical" evidence="1">
    <location>
        <begin position="66"/>
        <end position="86"/>
    </location>
</feature>
<dbReference type="KEGG" id="dwi:26529479"/>
<dbReference type="InterPro" id="IPR032145">
    <property type="entry name" value="DUF4818"/>
</dbReference>
<dbReference type="EMBL" id="CH964232">
    <property type="protein sequence ID" value="KRF99316.1"/>
    <property type="molecule type" value="Genomic_DNA"/>
</dbReference>
<organism evidence="2 3">
    <name type="scientific">Drosophila willistoni</name>
    <name type="common">Fruit fly</name>
    <dbReference type="NCBI Taxonomy" id="7260"/>
    <lineage>
        <taxon>Eukaryota</taxon>
        <taxon>Metazoa</taxon>
        <taxon>Ecdysozoa</taxon>
        <taxon>Arthropoda</taxon>
        <taxon>Hexapoda</taxon>
        <taxon>Insecta</taxon>
        <taxon>Pterygota</taxon>
        <taxon>Neoptera</taxon>
        <taxon>Endopterygota</taxon>
        <taxon>Diptera</taxon>
        <taxon>Brachycera</taxon>
        <taxon>Muscomorpha</taxon>
        <taxon>Ephydroidea</taxon>
        <taxon>Drosophilidae</taxon>
        <taxon>Drosophila</taxon>
        <taxon>Sophophora</taxon>
    </lineage>
</organism>
<keyword evidence="1" id="KW-0812">Transmembrane</keyword>
<gene>
    <name evidence="2" type="primary">Dwil\GK27477</name>
    <name evidence="2" type="ORF">Dwil_GK27477</name>
</gene>
<protein>
    <submittedName>
        <fullName evidence="2">Uncharacterized protein</fullName>
    </submittedName>
</protein>
<dbReference type="Proteomes" id="UP000007798">
    <property type="component" value="Unassembled WGS sequence"/>
</dbReference>
<evidence type="ECO:0000313" key="2">
    <source>
        <dbReference type="EMBL" id="KRF99316.1"/>
    </source>
</evidence>
<dbReference type="OrthoDB" id="7843936at2759"/>